<proteinExistence type="predicted"/>
<evidence type="ECO:0000313" key="4">
    <source>
        <dbReference type="Proteomes" id="UP001202328"/>
    </source>
</evidence>
<keyword evidence="1" id="KW-0732">Signal</keyword>
<dbReference type="AlphaFoldDB" id="A0AAD4X3C1"/>
<dbReference type="EMBL" id="JAJJMB010017752">
    <property type="protein sequence ID" value="KAI3835274.1"/>
    <property type="molecule type" value="Genomic_DNA"/>
</dbReference>
<gene>
    <name evidence="3" type="ORF">MKW98_020390</name>
</gene>
<feature type="domain" description="Bet v I/Major latex protein" evidence="2">
    <location>
        <begin position="25"/>
        <end position="182"/>
    </location>
</feature>
<dbReference type="PANTHER" id="PTHR31907">
    <property type="entry name" value="MLP-LIKE PROTEIN 423"/>
    <property type="match status" value="1"/>
</dbReference>
<dbReference type="Pfam" id="PF00407">
    <property type="entry name" value="Bet_v_1"/>
    <property type="match status" value="1"/>
</dbReference>
<comment type="caution">
    <text evidence="3">The sequence shown here is derived from an EMBL/GenBank/DDBJ whole genome shotgun (WGS) entry which is preliminary data.</text>
</comment>
<dbReference type="SMART" id="SM01037">
    <property type="entry name" value="Bet_v_1"/>
    <property type="match status" value="1"/>
</dbReference>
<evidence type="ECO:0000313" key="3">
    <source>
        <dbReference type="EMBL" id="KAI3835274.1"/>
    </source>
</evidence>
<feature type="signal peptide" evidence="1">
    <location>
        <begin position="1"/>
        <end position="30"/>
    </location>
</feature>
<accession>A0AAD4X3C1</accession>
<protein>
    <recommendedName>
        <fullName evidence="2">Bet v I/Major latex protein domain-containing protein</fullName>
    </recommendedName>
</protein>
<dbReference type="InterPro" id="IPR051761">
    <property type="entry name" value="MLP-like_ligand-binding"/>
</dbReference>
<keyword evidence="4" id="KW-1185">Reference proteome</keyword>
<sequence length="182" mass="20515">MAKVISMVRTFLRLGLLVLVLTGKTQIVGAQIETEVKCSADKLYNMFRHNMMQLTTIFPNYFKSVKIVKGDGKSLGSIRQWQYVIPEASSKVMELKETIKSVDEENRSITVSVLGGDLLTHYKSFDVTMAVTPKDIDNIEESGRKVKLWIQFEKRTADAHSPDAHIGLIAHVTKELGNYLLQ</sequence>
<dbReference type="Proteomes" id="UP001202328">
    <property type="component" value="Unassembled WGS sequence"/>
</dbReference>
<organism evidence="3 4">
    <name type="scientific">Papaver atlanticum</name>
    <dbReference type="NCBI Taxonomy" id="357466"/>
    <lineage>
        <taxon>Eukaryota</taxon>
        <taxon>Viridiplantae</taxon>
        <taxon>Streptophyta</taxon>
        <taxon>Embryophyta</taxon>
        <taxon>Tracheophyta</taxon>
        <taxon>Spermatophyta</taxon>
        <taxon>Magnoliopsida</taxon>
        <taxon>Ranunculales</taxon>
        <taxon>Papaveraceae</taxon>
        <taxon>Papaveroideae</taxon>
        <taxon>Papaver</taxon>
    </lineage>
</organism>
<dbReference type="GO" id="GO:0006952">
    <property type="term" value="P:defense response"/>
    <property type="evidence" value="ECO:0007669"/>
    <property type="project" value="InterPro"/>
</dbReference>
<feature type="chain" id="PRO_5042209806" description="Bet v I/Major latex protein domain-containing protein" evidence="1">
    <location>
        <begin position="31"/>
        <end position="182"/>
    </location>
</feature>
<dbReference type="Gene3D" id="3.30.530.20">
    <property type="match status" value="1"/>
</dbReference>
<evidence type="ECO:0000259" key="2">
    <source>
        <dbReference type="SMART" id="SM01037"/>
    </source>
</evidence>
<evidence type="ECO:0000256" key="1">
    <source>
        <dbReference type="SAM" id="SignalP"/>
    </source>
</evidence>
<dbReference type="SUPFAM" id="SSF55961">
    <property type="entry name" value="Bet v1-like"/>
    <property type="match status" value="1"/>
</dbReference>
<reference evidence="3" key="1">
    <citation type="submission" date="2022-04" db="EMBL/GenBank/DDBJ databases">
        <title>A functionally conserved STORR gene fusion in Papaver species that diverged 16.8 million years ago.</title>
        <authorList>
            <person name="Catania T."/>
        </authorList>
    </citation>
    <scope>NUCLEOTIDE SEQUENCE</scope>
    <source>
        <strain evidence="3">S-188037</strain>
    </source>
</reference>
<dbReference type="InterPro" id="IPR023393">
    <property type="entry name" value="START-like_dom_sf"/>
</dbReference>
<dbReference type="InterPro" id="IPR000916">
    <property type="entry name" value="Bet_v_I/MLP"/>
</dbReference>
<name>A0AAD4X3C1_9MAGN</name>